<dbReference type="Proteomes" id="UP000054485">
    <property type="component" value="Unassembled WGS sequence"/>
</dbReference>
<organism evidence="1 2">
    <name type="scientific">Suillus luteus UH-Slu-Lm8-n1</name>
    <dbReference type="NCBI Taxonomy" id="930992"/>
    <lineage>
        <taxon>Eukaryota</taxon>
        <taxon>Fungi</taxon>
        <taxon>Dikarya</taxon>
        <taxon>Basidiomycota</taxon>
        <taxon>Agaricomycotina</taxon>
        <taxon>Agaricomycetes</taxon>
        <taxon>Agaricomycetidae</taxon>
        <taxon>Boletales</taxon>
        <taxon>Suillineae</taxon>
        <taxon>Suillaceae</taxon>
        <taxon>Suillus</taxon>
    </lineage>
</organism>
<dbReference type="InParanoid" id="A0A0D0BHK1"/>
<proteinExistence type="predicted"/>
<evidence type="ECO:0000313" key="2">
    <source>
        <dbReference type="Proteomes" id="UP000054485"/>
    </source>
</evidence>
<protein>
    <submittedName>
        <fullName evidence="1">Uncharacterized protein</fullName>
    </submittedName>
</protein>
<dbReference type="AlphaFoldDB" id="A0A0D0BHK1"/>
<dbReference type="HOGENOM" id="CLU_2514152_0_0_1"/>
<reference evidence="2" key="2">
    <citation type="submission" date="2015-01" db="EMBL/GenBank/DDBJ databases">
        <title>Evolutionary Origins and Diversification of the Mycorrhizal Mutualists.</title>
        <authorList>
            <consortium name="DOE Joint Genome Institute"/>
            <consortium name="Mycorrhizal Genomics Consortium"/>
            <person name="Kohler A."/>
            <person name="Kuo A."/>
            <person name="Nagy L.G."/>
            <person name="Floudas D."/>
            <person name="Copeland A."/>
            <person name="Barry K.W."/>
            <person name="Cichocki N."/>
            <person name="Veneault-Fourrey C."/>
            <person name="LaButti K."/>
            <person name="Lindquist E.A."/>
            <person name="Lipzen A."/>
            <person name="Lundell T."/>
            <person name="Morin E."/>
            <person name="Murat C."/>
            <person name="Riley R."/>
            <person name="Ohm R."/>
            <person name="Sun H."/>
            <person name="Tunlid A."/>
            <person name="Henrissat B."/>
            <person name="Grigoriev I.V."/>
            <person name="Hibbett D.S."/>
            <person name="Martin F."/>
        </authorList>
    </citation>
    <scope>NUCLEOTIDE SEQUENCE [LARGE SCALE GENOMIC DNA]</scope>
    <source>
        <strain evidence="2">UH-Slu-Lm8-n1</strain>
    </source>
</reference>
<dbReference type="EMBL" id="KN835171">
    <property type="protein sequence ID" value="KIK45552.1"/>
    <property type="molecule type" value="Genomic_DNA"/>
</dbReference>
<keyword evidence="2" id="KW-1185">Reference proteome</keyword>
<evidence type="ECO:0000313" key="1">
    <source>
        <dbReference type="EMBL" id="KIK45552.1"/>
    </source>
</evidence>
<sequence>MCHNSIHHLIHVVVQDLRQTIFASAHSSSLQFDIVFCRAGSTRLLETCNEQEHTGEHSEIAMWILALPPPFTNLLDFNNLVTHKE</sequence>
<reference evidence="1 2" key="1">
    <citation type="submission" date="2014-04" db="EMBL/GenBank/DDBJ databases">
        <authorList>
            <consortium name="DOE Joint Genome Institute"/>
            <person name="Kuo A."/>
            <person name="Ruytinx J."/>
            <person name="Rineau F."/>
            <person name="Colpaert J."/>
            <person name="Kohler A."/>
            <person name="Nagy L.G."/>
            <person name="Floudas D."/>
            <person name="Copeland A."/>
            <person name="Barry K.W."/>
            <person name="Cichocki N."/>
            <person name="Veneault-Fourrey C."/>
            <person name="LaButti K."/>
            <person name="Lindquist E.A."/>
            <person name="Lipzen A."/>
            <person name="Lundell T."/>
            <person name="Morin E."/>
            <person name="Murat C."/>
            <person name="Sun H."/>
            <person name="Tunlid A."/>
            <person name="Henrissat B."/>
            <person name="Grigoriev I.V."/>
            <person name="Hibbett D.S."/>
            <person name="Martin F."/>
            <person name="Nordberg H.P."/>
            <person name="Cantor M.N."/>
            <person name="Hua S.X."/>
        </authorList>
    </citation>
    <scope>NUCLEOTIDE SEQUENCE [LARGE SCALE GENOMIC DNA]</scope>
    <source>
        <strain evidence="1 2">UH-Slu-Lm8-n1</strain>
    </source>
</reference>
<name>A0A0D0BHK1_9AGAM</name>
<gene>
    <name evidence="1" type="ORF">CY34DRAFT_523792</name>
</gene>
<accession>A0A0D0BHK1</accession>